<feature type="compositionally biased region" description="Polar residues" evidence="20">
    <location>
        <begin position="690"/>
        <end position="713"/>
    </location>
</feature>
<evidence type="ECO:0000256" key="7">
    <source>
        <dbReference type="ARBA" id="ARBA00022723"/>
    </source>
</evidence>
<feature type="region of interest" description="Disordered" evidence="20">
    <location>
        <begin position="588"/>
        <end position="741"/>
    </location>
</feature>
<dbReference type="GO" id="GO:0006303">
    <property type="term" value="P:double-strand break repair via nonhomologous end joining"/>
    <property type="evidence" value="ECO:0007669"/>
    <property type="project" value="TreeGrafter"/>
</dbReference>
<dbReference type="InterPro" id="IPR038487">
    <property type="entry name" value="Mre11_capping_dom"/>
</dbReference>
<evidence type="ECO:0000256" key="14">
    <source>
        <dbReference type="ARBA" id="ARBA00023211"/>
    </source>
</evidence>
<dbReference type="FunFam" id="3.30.110.110:FF:000001">
    <property type="entry name" value="Double-strand break repair protein"/>
    <property type="match status" value="1"/>
</dbReference>
<dbReference type="InterPro" id="IPR004843">
    <property type="entry name" value="Calcineurin-like_PHP"/>
</dbReference>
<keyword evidence="16 17" id="KW-0469">Meiosis</keyword>
<dbReference type="InParanoid" id="G5BCY4"/>
<dbReference type="PANTHER" id="PTHR10139">
    <property type="entry name" value="DOUBLE-STRAND BREAK REPAIR PROTEIN MRE11"/>
    <property type="match status" value="1"/>
</dbReference>
<sequence length="741" mass="84706">MEKDAVRGNDTFVTLDEILKLAQESEVDFILLGGDLFHENKPSRKTLHSCLELFRKYCMGDRPVQFEIISDQSVNFGFSKFPWVNYQDGNLNISIPVFSIHGNHDDPTGADALCALDILSCAGFINHFGRSMSVEKIDISPVLLQKGSTKIALYGLGSIPDERLYRMFVNKKVTMLRPKEDESSWFNLFVIHQNRSKHGSTNFIPEQFLDDFIDLVIWGHEHECKIAPTKNEQQLFYVSQPGSSVVTSLSPGEAVKKHVGLLHIKGRKMNMQKIPLQTVRPFFMEDVVLANHPNIFNPDNPKVTQAIQSFCLEKIEEMLENAERERLGNSQQPEKPLLRLRVDYSGGFEPFNIHRFSQKFVDRVANPKDIIHFFRHREQKEKTGEEINFGKLITKPSEGTTLRVEDLVKQYFQTAEKNVQLSLLTERGMGEAVQEFVDKEEKDAIEELVKYQLEKTQRFLKERHIDALEDKIDEENVQLSLLTERGMGEAVQEFVDKEEKDAIEELVKYQLEKTQRFLKERHIDALEDKIDEEVRRFRESRQKNTSEEDDEVREAMSRARALRSQSEDSASAFSADDLMSMDLAEQMANDSDDSISTAPSRGRGRGRGQRGGRGQNLAPRGGSQRGRAGTGLNTFTRSRSSRTTVSTSRNMSILDAFKSSRQQPSRNVATKNYSEVIEVDESDEEEDIFPTTSKTDQRWSSISASKPTSQSQIAKGIDFESEEEDDDDPFMSINSLRRNRR</sequence>
<dbReference type="FunCoup" id="G5BCY4">
    <property type="interactions" value="3588"/>
</dbReference>
<dbReference type="PIRSF" id="PIRSF000882">
    <property type="entry name" value="DSB_repair_MRE11"/>
    <property type="match status" value="1"/>
</dbReference>
<dbReference type="AlphaFoldDB" id="G5BCY4"/>
<feature type="compositionally biased region" description="Acidic residues" evidence="20">
    <location>
        <begin position="719"/>
        <end position="729"/>
    </location>
</feature>
<keyword evidence="11 17" id="KW-0269">Exonuclease</keyword>
<evidence type="ECO:0000256" key="17">
    <source>
        <dbReference type="PIRNR" id="PIRNR000882"/>
    </source>
</evidence>
<evidence type="ECO:0000256" key="4">
    <source>
        <dbReference type="ARBA" id="ARBA00009028"/>
    </source>
</evidence>
<dbReference type="GO" id="GO:0031573">
    <property type="term" value="P:mitotic intra-S DNA damage checkpoint signaling"/>
    <property type="evidence" value="ECO:0007669"/>
    <property type="project" value="TreeGrafter"/>
</dbReference>
<name>G5BCY4_HETGA</name>
<dbReference type="CDD" id="cd00840">
    <property type="entry name" value="MPP_Mre11_N"/>
    <property type="match status" value="1"/>
</dbReference>
<dbReference type="STRING" id="10181.G5BCY4"/>
<evidence type="ECO:0000256" key="11">
    <source>
        <dbReference type="ARBA" id="ARBA00022839"/>
    </source>
</evidence>
<evidence type="ECO:0000256" key="16">
    <source>
        <dbReference type="ARBA" id="ARBA00023254"/>
    </source>
</evidence>
<evidence type="ECO:0000256" key="8">
    <source>
        <dbReference type="ARBA" id="ARBA00022759"/>
    </source>
</evidence>
<keyword evidence="10 17" id="KW-0378">Hydrolase</keyword>
<evidence type="ECO:0000256" key="1">
    <source>
        <dbReference type="ARBA" id="ARBA00001936"/>
    </source>
</evidence>
<feature type="active site" description="Proton donor" evidence="18">
    <location>
        <position position="104"/>
    </location>
</feature>
<dbReference type="GO" id="GO:0000781">
    <property type="term" value="C:chromosome, telomeric region"/>
    <property type="evidence" value="ECO:0007669"/>
    <property type="project" value="UniProtKB-SubCell"/>
</dbReference>
<dbReference type="GO" id="GO:0030145">
    <property type="term" value="F:manganese ion binding"/>
    <property type="evidence" value="ECO:0007669"/>
    <property type="project" value="UniProtKB-UniRule"/>
</dbReference>
<evidence type="ECO:0000256" key="18">
    <source>
        <dbReference type="PIRSR" id="PIRSR000882-1"/>
    </source>
</evidence>
<dbReference type="SUPFAM" id="SSF56300">
    <property type="entry name" value="Metallo-dependent phosphatases"/>
    <property type="match status" value="1"/>
</dbReference>
<keyword evidence="6 17" id="KW-0540">Nuclease</keyword>
<dbReference type="NCBIfam" id="TIGR00583">
    <property type="entry name" value="mre11"/>
    <property type="match status" value="1"/>
</dbReference>
<dbReference type="Pfam" id="PF00149">
    <property type="entry name" value="Metallophos"/>
    <property type="match status" value="1"/>
</dbReference>
<evidence type="ECO:0000256" key="12">
    <source>
        <dbReference type="ARBA" id="ARBA00022895"/>
    </source>
</evidence>
<gene>
    <name evidence="22" type="ORF">GW7_15727</name>
</gene>
<evidence type="ECO:0000256" key="15">
    <source>
        <dbReference type="ARBA" id="ARBA00023242"/>
    </source>
</evidence>
<dbReference type="Pfam" id="PF04152">
    <property type="entry name" value="Mre11_DNA_bind"/>
    <property type="match status" value="1"/>
</dbReference>
<dbReference type="InterPro" id="IPR029052">
    <property type="entry name" value="Metallo-depent_PP-like"/>
</dbReference>
<evidence type="ECO:0000313" key="23">
    <source>
        <dbReference type="Proteomes" id="UP000006813"/>
    </source>
</evidence>
<dbReference type="EMBL" id="JH169634">
    <property type="protein sequence ID" value="EHB07145.1"/>
    <property type="molecule type" value="Genomic_DNA"/>
</dbReference>
<dbReference type="GO" id="GO:0030870">
    <property type="term" value="C:Mre11 complex"/>
    <property type="evidence" value="ECO:0007669"/>
    <property type="project" value="UniProtKB-UniRule"/>
</dbReference>
<proteinExistence type="inferred from homology"/>
<dbReference type="GO" id="GO:0035861">
    <property type="term" value="C:site of double-strand break"/>
    <property type="evidence" value="ECO:0007669"/>
    <property type="project" value="TreeGrafter"/>
</dbReference>
<reference evidence="22 23" key="1">
    <citation type="journal article" date="2011" name="Nature">
        <title>Genome sequencing reveals insights into physiology and longevity of the naked mole rat.</title>
        <authorList>
            <person name="Kim E.B."/>
            <person name="Fang X."/>
            <person name="Fushan A.A."/>
            <person name="Huang Z."/>
            <person name="Lobanov A.V."/>
            <person name="Han L."/>
            <person name="Marino S.M."/>
            <person name="Sun X."/>
            <person name="Turanov A.A."/>
            <person name="Yang P."/>
            <person name="Yim S.H."/>
            <person name="Zhao X."/>
            <person name="Kasaikina M.V."/>
            <person name="Stoletzki N."/>
            <person name="Peng C."/>
            <person name="Polak P."/>
            <person name="Xiong Z."/>
            <person name="Kiezun A."/>
            <person name="Zhu Y."/>
            <person name="Chen Y."/>
            <person name="Kryukov G.V."/>
            <person name="Zhang Q."/>
            <person name="Peshkin L."/>
            <person name="Yang L."/>
            <person name="Bronson R.T."/>
            <person name="Buffenstein R."/>
            <person name="Wang B."/>
            <person name="Han C."/>
            <person name="Li Q."/>
            <person name="Chen L."/>
            <person name="Zhao W."/>
            <person name="Sunyaev S.R."/>
            <person name="Park T.J."/>
            <person name="Zhang G."/>
            <person name="Wang J."/>
            <person name="Gladyshev V.N."/>
        </authorList>
    </citation>
    <scope>NUCLEOTIDE SEQUENCE [LARGE SCALE GENOMIC DNA]</scope>
</reference>
<evidence type="ECO:0000256" key="9">
    <source>
        <dbReference type="ARBA" id="ARBA00022763"/>
    </source>
</evidence>
<keyword evidence="12" id="KW-0779">Telomere</keyword>
<keyword evidence="7" id="KW-0479">Metal-binding</keyword>
<protein>
    <recommendedName>
        <fullName evidence="17">Double-strand break repair protein</fullName>
    </recommendedName>
</protein>
<dbReference type="GO" id="GO:0000723">
    <property type="term" value="P:telomere maintenance"/>
    <property type="evidence" value="ECO:0007669"/>
    <property type="project" value="TreeGrafter"/>
</dbReference>
<dbReference type="InterPro" id="IPR003701">
    <property type="entry name" value="Mre11"/>
</dbReference>
<dbReference type="GO" id="GO:0000014">
    <property type="term" value="F:single-stranded DNA endodeoxyribonuclease activity"/>
    <property type="evidence" value="ECO:0007669"/>
    <property type="project" value="TreeGrafter"/>
</dbReference>
<dbReference type="Proteomes" id="UP000006813">
    <property type="component" value="Unassembled WGS sequence"/>
</dbReference>
<dbReference type="SMART" id="SM01347">
    <property type="entry name" value="Mre11_DNA_bind"/>
    <property type="match status" value="1"/>
</dbReference>
<dbReference type="Gene3D" id="3.60.21.10">
    <property type="match status" value="1"/>
</dbReference>
<keyword evidence="14 17" id="KW-0464">Manganese</keyword>
<feature type="domain" description="Mre11 DNA-binding" evidence="21">
    <location>
        <begin position="269"/>
        <end position="436"/>
    </location>
</feature>
<feature type="compositionally biased region" description="Low complexity" evidence="20">
    <location>
        <begin position="634"/>
        <end position="649"/>
    </location>
</feature>
<evidence type="ECO:0000256" key="13">
    <source>
        <dbReference type="ARBA" id="ARBA00023204"/>
    </source>
</evidence>
<evidence type="ECO:0000256" key="2">
    <source>
        <dbReference type="ARBA" id="ARBA00004123"/>
    </source>
</evidence>
<dbReference type="GO" id="GO:0097552">
    <property type="term" value="P:mitochondrial double-strand break repair via homologous recombination"/>
    <property type="evidence" value="ECO:0007669"/>
    <property type="project" value="TreeGrafter"/>
</dbReference>
<comment type="similarity">
    <text evidence="4 17 19">Belongs to the MRE11/RAD32 family.</text>
</comment>
<evidence type="ECO:0000256" key="19">
    <source>
        <dbReference type="RuleBase" id="RU003447"/>
    </source>
</evidence>
<evidence type="ECO:0000256" key="20">
    <source>
        <dbReference type="SAM" id="MobiDB-lite"/>
    </source>
</evidence>
<dbReference type="FunFam" id="3.60.21.10:FF:000011">
    <property type="entry name" value="Double-strand break repair protein"/>
    <property type="match status" value="1"/>
</dbReference>
<organism evidence="22 23">
    <name type="scientific">Heterocephalus glaber</name>
    <name type="common">Naked mole rat</name>
    <dbReference type="NCBI Taxonomy" id="10181"/>
    <lineage>
        <taxon>Eukaryota</taxon>
        <taxon>Metazoa</taxon>
        <taxon>Chordata</taxon>
        <taxon>Craniata</taxon>
        <taxon>Vertebrata</taxon>
        <taxon>Euteleostomi</taxon>
        <taxon>Mammalia</taxon>
        <taxon>Eutheria</taxon>
        <taxon>Euarchontoglires</taxon>
        <taxon>Glires</taxon>
        <taxon>Rodentia</taxon>
        <taxon>Hystricomorpha</taxon>
        <taxon>Bathyergidae</taxon>
        <taxon>Heterocephalus</taxon>
    </lineage>
</organism>
<feature type="compositionally biased region" description="Basic and acidic residues" evidence="20">
    <location>
        <begin position="537"/>
        <end position="546"/>
    </location>
</feature>
<dbReference type="InterPro" id="IPR007281">
    <property type="entry name" value="Mre11_DNA-bd"/>
</dbReference>
<keyword evidence="8 17" id="KW-0255">Endonuclease</keyword>
<evidence type="ECO:0000256" key="5">
    <source>
        <dbReference type="ARBA" id="ARBA00022454"/>
    </source>
</evidence>
<feature type="region of interest" description="Disordered" evidence="20">
    <location>
        <begin position="537"/>
        <end position="573"/>
    </location>
</feature>
<dbReference type="GO" id="GO:0042138">
    <property type="term" value="P:meiotic DNA double-strand break formation"/>
    <property type="evidence" value="ECO:0007669"/>
    <property type="project" value="TreeGrafter"/>
</dbReference>
<evidence type="ECO:0000256" key="6">
    <source>
        <dbReference type="ARBA" id="ARBA00022722"/>
    </source>
</evidence>
<keyword evidence="15 17" id="KW-0539">Nucleus</keyword>
<keyword evidence="5" id="KW-0158">Chromosome</keyword>
<accession>G5BCY4</accession>
<dbReference type="PANTHER" id="PTHR10139:SF1">
    <property type="entry name" value="DOUBLE-STRAND BREAK REPAIR PROTEIN MRE11"/>
    <property type="match status" value="1"/>
</dbReference>
<dbReference type="GO" id="GO:0007095">
    <property type="term" value="P:mitotic G2 DNA damage checkpoint signaling"/>
    <property type="evidence" value="ECO:0007669"/>
    <property type="project" value="TreeGrafter"/>
</dbReference>
<keyword evidence="13 17" id="KW-0234">DNA repair</keyword>
<dbReference type="GO" id="GO:0000724">
    <property type="term" value="P:double-strand break repair via homologous recombination"/>
    <property type="evidence" value="ECO:0007669"/>
    <property type="project" value="TreeGrafter"/>
</dbReference>
<comment type="subcellular location">
    <subcellularLocation>
        <location evidence="3">Chromosome</location>
        <location evidence="3">Telomere</location>
    </subcellularLocation>
    <subcellularLocation>
        <location evidence="2 17">Nucleus</location>
    </subcellularLocation>
</comment>
<dbReference type="InterPro" id="IPR041796">
    <property type="entry name" value="Mre11_N"/>
</dbReference>
<evidence type="ECO:0000259" key="21">
    <source>
        <dbReference type="SMART" id="SM01347"/>
    </source>
</evidence>
<feature type="compositionally biased region" description="Acidic residues" evidence="20">
    <location>
        <begin position="677"/>
        <end position="688"/>
    </location>
</feature>
<keyword evidence="9 17" id="KW-0227">DNA damage</keyword>
<evidence type="ECO:0000256" key="3">
    <source>
        <dbReference type="ARBA" id="ARBA00004574"/>
    </source>
</evidence>
<dbReference type="GO" id="GO:0008296">
    <property type="term" value="F:3'-5'-DNA exonuclease activity"/>
    <property type="evidence" value="ECO:0007669"/>
    <property type="project" value="InterPro"/>
</dbReference>
<evidence type="ECO:0000313" key="22">
    <source>
        <dbReference type="EMBL" id="EHB07145.1"/>
    </source>
</evidence>
<dbReference type="eggNOG" id="KOG2310">
    <property type="taxonomic scope" value="Eukaryota"/>
</dbReference>
<feature type="compositionally biased region" description="Polar residues" evidence="20">
    <location>
        <begin position="732"/>
        <end position="741"/>
    </location>
</feature>
<comment type="cofactor">
    <cofactor evidence="1 17">
        <name>Mn(2+)</name>
        <dbReference type="ChEBI" id="CHEBI:29035"/>
    </cofactor>
</comment>
<feature type="compositionally biased region" description="Polar residues" evidence="20">
    <location>
        <begin position="659"/>
        <end position="673"/>
    </location>
</feature>
<evidence type="ECO:0000256" key="10">
    <source>
        <dbReference type="ARBA" id="ARBA00022801"/>
    </source>
</evidence>
<dbReference type="Gene3D" id="3.30.110.110">
    <property type="entry name" value="Mre11, capping domain"/>
    <property type="match status" value="1"/>
</dbReference>
<comment type="function">
    <text evidence="17">Core component of the MRN complex, which plays a central role in double-strand break (DSB) repair, DNA recombination, maintenance of telomere integrity and meiosis. The MRN complex is involved in the repair of DNA double-strand breaks (DSBs) via homologous recombination (HR), an error-free mechanism which primarily occurs during S and G2 phases. The complex (1) mediates the end resection of damaged DNA, which generates proper single-stranded DNA, a key initial steps in HR, and is (2) required for the recruitment of other repair factors and efficient activation of ATM and ATR upon DNA damage. Within the MRN complex, MRE11 possesses both single-strand endonuclease activity and double-strand-specific 3'-5' exonuclease activity. MRE11 first endonucleolytically cleaves the 5' strand at DNA DSB ends to prevent non-homologous end joining (NHEJ) and licence HR. It then generates a single-stranded DNA gap via 3' to 5' exonucleolytic degradation, which is required for single-strand invasion and recombination.</text>
</comment>